<evidence type="ECO:0000313" key="2">
    <source>
        <dbReference type="Proteomes" id="UP000475862"/>
    </source>
</evidence>
<gene>
    <name evidence="1" type="ORF">AGLY_004032</name>
</gene>
<evidence type="ECO:0000313" key="1">
    <source>
        <dbReference type="EMBL" id="KAE9540787.1"/>
    </source>
</evidence>
<organism evidence="1 2">
    <name type="scientific">Aphis glycines</name>
    <name type="common">Soybean aphid</name>
    <dbReference type="NCBI Taxonomy" id="307491"/>
    <lineage>
        <taxon>Eukaryota</taxon>
        <taxon>Metazoa</taxon>
        <taxon>Ecdysozoa</taxon>
        <taxon>Arthropoda</taxon>
        <taxon>Hexapoda</taxon>
        <taxon>Insecta</taxon>
        <taxon>Pterygota</taxon>
        <taxon>Neoptera</taxon>
        <taxon>Paraneoptera</taxon>
        <taxon>Hemiptera</taxon>
        <taxon>Sternorrhyncha</taxon>
        <taxon>Aphidomorpha</taxon>
        <taxon>Aphidoidea</taxon>
        <taxon>Aphididae</taxon>
        <taxon>Aphidini</taxon>
        <taxon>Aphis</taxon>
        <taxon>Aphis</taxon>
    </lineage>
</organism>
<dbReference type="AlphaFoldDB" id="A0A6G0TZD2"/>
<proteinExistence type="predicted"/>
<accession>A0A6G0TZD2</accession>
<sequence>MIIKYFLNNSKMKTITEEHNQQEHVQVKGKSFPLLPHNMTSNKNKLKPHPCEPINSVANFLWHKRAAKYFNASKVKYPFCFSDELIIFITNQSRWVDLYPVASTRLKLSITIQYNWNKSIIIFSTKLKLYLFTYYSILTYNKYKNTFSPSEKSLNELIISRLKHNFFLCFRILSYELKNYLHFQKQQLFLNRYVLANDVLLNNPLLTKNMNYHLCGTESYTSDLIHR</sequence>
<protein>
    <submittedName>
        <fullName evidence="1">Uncharacterized protein</fullName>
    </submittedName>
</protein>
<dbReference type="Proteomes" id="UP000475862">
    <property type="component" value="Unassembled WGS sequence"/>
</dbReference>
<reference evidence="1 2" key="1">
    <citation type="submission" date="2019-08" db="EMBL/GenBank/DDBJ databases">
        <title>The genome of the soybean aphid Biotype 1, its phylome, world population structure and adaptation to the North American continent.</title>
        <authorList>
            <person name="Giordano R."/>
            <person name="Donthu R.K."/>
            <person name="Hernandez A.G."/>
            <person name="Wright C.L."/>
            <person name="Zimin A.V."/>
        </authorList>
    </citation>
    <scope>NUCLEOTIDE SEQUENCE [LARGE SCALE GENOMIC DNA]</scope>
    <source>
        <tissue evidence="1">Whole aphids</tissue>
    </source>
</reference>
<keyword evidence="2" id="KW-1185">Reference proteome</keyword>
<comment type="caution">
    <text evidence="1">The sequence shown here is derived from an EMBL/GenBank/DDBJ whole genome shotgun (WGS) entry which is preliminary data.</text>
</comment>
<name>A0A6G0TZD2_APHGL</name>
<dbReference type="EMBL" id="VYZN01000013">
    <property type="protein sequence ID" value="KAE9540787.1"/>
    <property type="molecule type" value="Genomic_DNA"/>
</dbReference>